<organism evidence="8 9">
    <name type="scientific">Alicyclobacillus tolerans</name>
    <dbReference type="NCBI Taxonomy" id="90970"/>
    <lineage>
        <taxon>Bacteria</taxon>
        <taxon>Bacillati</taxon>
        <taxon>Bacillota</taxon>
        <taxon>Bacilli</taxon>
        <taxon>Bacillales</taxon>
        <taxon>Alicyclobacillaceae</taxon>
        <taxon>Alicyclobacillus</taxon>
    </lineage>
</organism>
<evidence type="ECO:0000256" key="5">
    <source>
        <dbReference type="ARBA" id="ARBA00022989"/>
    </source>
</evidence>
<keyword evidence="5 7" id="KW-1133">Transmembrane helix</keyword>
<dbReference type="GO" id="GO:0015109">
    <property type="term" value="F:chromate transmembrane transporter activity"/>
    <property type="evidence" value="ECO:0007669"/>
    <property type="project" value="InterPro"/>
</dbReference>
<dbReference type="PANTHER" id="PTHR43663:SF1">
    <property type="entry name" value="CHROMATE TRANSPORTER"/>
    <property type="match status" value="1"/>
</dbReference>
<evidence type="ECO:0000256" key="1">
    <source>
        <dbReference type="ARBA" id="ARBA00004651"/>
    </source>
</evidence>
<evidence type="ECO:0000313" key="9">
    <source>
        <dbReference type="Proteomes" id="UP000184016"/>
    </source>
</evidence>
<comment type="subcellular location">
    <subcellularLocation>
        <location evidence="1">Cell membrane</location>
        <topology evidence="1">Multi-pass membrane protein</topology>
    </subcellularLocation>
</comment>
<dbReference type="EMBL" id="FRAF01000011">
    <property type="protein sequence ID" value="SHK28586.1"/>
    <property type="molecule type" value="Genomic_DNA"/>
</dbReference>
<proteinExistence type="inferred from homology"/>
<evidence type="ECO:0000256" key="4">
    <source>
        <dbReference type="ARBA" id="ARBA00022692"/>
    </source>
</evidence>
<dbReference type="InterPro" id="IPR052518">
    <property type="entry name" value="CHR_Transporter"/>
</dbReference>
<evidence type="ECO:0000256" key="2">
    <source>
        <dbReference type="ARBA" id="ARBA00005262"/>
    </source>
</evidence>
<dbReference type="STRING" id="1830138.SAMN05443507_11183"/>
<dbReference type="RefSeq" id="WP_072874030.1">
    <property type="nucleotide sequence ID" value="NZ_FRAF01000011.1"/>
</dbReference>
<dbReference type="PANTHER" id="PTHR43663">
    <property type="entry name" value="CHROMATE TRANSPORT PROTEIN-RELATED"/>
    <property type="match status" value="1"/>
</dbReference>
<sequence length="201" mass="21852">MVEKKGNLRELMTAMLRVGIVGYGGGPATMTLFRYEAVTRYQWLDDSEFAEILALANTLPGPMATKMAAYFGFRIGGWLGALLGVLAHILPSTLLVVLFFGIINHYRSYHAVRLMIAAVNPVISVLLGMLAYDFTRKSIQSLRWPAAFLGVLAALGCLLWLRIPDAVVVLAFLAFGALIGQTGKLSRWMDKSGSAKGGKDV</sequence>
<reference evidence="9" key="1">
    <citation type="submission" date="2016-11" db="EMBL/GenBank/DDBJ databases">
        <authorList>
            <person name="Varghese N."/>
            <person name="Submissions S."/>
        </authorList>
    </citation>
    <scope>NUCLEOTIDE SEQUENCE [LARGE SCALE GENOMIC DNA]</scope>
    <source>
        <strain evidence="9">USBA-503</strain>
    </source>
</reference>
<dbReference type="Proteomes" id="UP000184016">
    <property type="component" value="Unassembled WGS sequence"/>
</dbReference>
<dbReference type="Pfam" id="PF02417">
    <property type="entry name" value="Chromate_transp"/>
    <property type="match status" value="1"/>
</dbReference>
<dbReference type="InterPro" id="IPR003370">
    <property type="entry name" value="Chromate_transpt"/>
</dbReference>
<evidence type="ECO:0000256" key="3">
    <source>
        <dbReference type="ARBA" id="ARBA00022475"/>
    </source>
</evidence>
<evidence type="ECO:0000256" key="6">
    <source>
        <dbReference type="ARBA" id="ARBA00023136"/>
    </source>
</evidence>
<feature type="transmembrane region" description="Helical" evidence="7">
    <location>
        <begin position="144"/>
        <end position="161"/>
    </location>
</feature>
<evidence type="ECO:0000256" key="7">
    <source>
        <dbReference type="SAM" id="Phobius"/>
    </source>
</evidence>
<evidence type="ECO:0000313" key="8">
    <source>
        <dbReference type="EMBL" id="SHK28586.1"/>
    </source>
</evidence>
<keyword evidence="4 7" id="KW-0812">Transmembrane</keyword>
<keyword evidence="3" id="KW-1003">Cell membrane</keyword>
<keyword evidence="9" id="KW-1185">Reference proteome</keyword>
<feature type="transmembrane region" description="Helical" evidence="7">
    <location>
        <begin position="109"/>
        <end position="132"/>
    </location>
</feature>
<dbReference type="AlphaFoldDB" id="A0A1M6R841"/>
<feature type="transmembrane region" description="Helical" evidence="7">
    <location>
        <begin position="75"/>
        <end position="103"/>
    </location>
</feature>
<name>A0A1M6R841_9BACL</name>
<feature type="transmembrane region" description="Helical" evidence="7">
    <location>
        <begin position="167"/>
        <end position="186"/>
    </location>
</feature>
<protein>
    <submittedName>
        <fullName evidence="8">Chromate transporter</fullName>
    </submittedName>
</protein>
<accession>A0A1M6R841</accession>
<comment type="similarity">
    <text evidence="2">Belongs to the chromate ion transporter (CHR) (TC 2.A.51) family.</text>
</comment>
<gene>
    <name evidence="8" type="ORF">SAMN05443507_11183</name>
</gene>
<keyword evidence="6 7" id="KW-0472">Membrane</keyword>
<dbReference type="GO" id="GO:0005886">
    <property type="term" value="C:plasma membrane"/>
    <property type="evidence" value="ECO:0007669"/>
    <property type="project" value="UniProtKB-SubCell"/>
</dbReference>